<dbReference type="GO" id="GO:0016810">
    <property type="term" value="F:hydrolase activity, acting on carbon-nitrogen (but not peptide) bonds"/>
    <property type="evidence" value="ECO:0007669"/>
    <property type="project" value="InterPro"/>
</dbReference>
<dbReference type="EC" id="3.6.1.63" evidence="2"/>
<dbReference type="EMBL" id="FLOB01000007">
    <property type="protein sequence ID" value="SBS34197.1"/>
    <property type="molecule type" value="Genomic_DNA"/>
</dbReference>
<keyword evidence="2" id="KW-0378">Hydrolase</keyword>
<proteinExistence type="predicted"/>
<dbReference type="InterPro" id="IPR011059">
    <property type="entry name" value="Metal-dep_hydrolase_composite"/>
</dbReference>
<evidence type="ECO:0000313" key="3">
    <source>
        <dbReference type="Proteomes" id="UP000092544"/>
    </source>
</evidence>
<dbReference type="InterPro" id="IPR013108">
    <property type="entry name" value="Amidohydro_3"/>
</dbReference>
<feature type="domain" description="Amidohydrolase 3" evidence="1">
    <location>
        <begin position="239"/>
        <end position="376"/>
    </location>
</feature>
<accession>A0A1A8TNH5</accession>
<dbReference type="OrthoDB" id="9785413at2"/>
<evidence type="ECO:0000259" key="1">
    <source>
        <dbReference type="Pfam" id="PF07969"/>
    </source>
</evidence>
<gene>
    <name evidence="2" type="primary">phnM</name>
    <name evidence="2" type="ORF">MSP8886_02994</name>
</gene>
<dbReference type="SUPFAM" id="SSF51556">
    <property type="entry name" value="Metallo-dependent hydrolases"/>
    <property type="match status" value="1"/>
</dbReference>
<dbReference type="InterPro" id="IPR051781">
    <property type="entry name" value="Metallo-dep_Hydrolase"/>
</dbReference>
<dbReference type="PANTHER" id="PTHR43135">
    <property type="entry name" value="ALPHA-D-RIBOSE 1-METHYLPHOSPHONATE 5-TRIPHOSPHATE DIPHOSPHATASE"/>
    <property type="match status" value="1"/>
</dbReference>
<dbReference type="InterPro" id="IPR032466">
    <property type="entry name" value="Metal_Hydrolase"/>
</dbReference>
<dbReference type="RefSeq" id="WP_067017812.1">
    <property type="nucleotide sequence ID" value="NZ_FLOB01000007.1"/>
</dbReference>
<dbReference type="AlphaFoldDB" id="A0A1A8TNH5"/>
<dbReference type="PIRSF" id="PIRSF038971">
    <property type="entry name" value="PhnM"/>
    <property type="match status" value="1"/>
</dbReference>
<dbReference type="CDD" id="cd01306">
    <property type="entry name" value="PhnM"/>
    <property type="match status" value="1"/>
</dbReference>
<organism evidence="2 3">
    <name type="scientific">Marinomonas spartinae</name>
    <dbReference type="NCBI Taxonomy" id="1792290"/>
    <lineage>
        <taxon>Bacteria</taxon>
        <taxon>Pseudomonadati</taxon>
        <taxon>Pseudomonadota</taxon>
        <taxon>Gammaproteobacteria</taxon>
        <taxon>Oceanospirillales</taxon>
        <taxon>Oceanospirillaceae</taxon>
        <taxon>Marinomonas</taxon>
    </lineage>
</organism>
<protein>
    <submittedName>
        <fullName evidence="2">Alpha-D-ribose 1-methylphosphonate 5-triphosphate diphosphatase</fullName>
        <ecNumber evidence="2">3.6.1.63</ecNumber>
    </submittedName>
</protein>
<dbReference type="Gene3D" id="3.20.20.140">
    <property type="entry name" value="Metal-dependent hydrolases"/>
    <property type="match status" value="1"/>
</dbReference>
<dbReference type="Pfam" id="PF07969">
    <property type="entry name" value="Amidohydro_3"/>
    <property type="match status" value="1"/>
</dbReference>
<dbReference type="NCBIfam" id="NF011981">
    <property type="entry name" value="PRK15446.1-2"/>
    <property type="match status" value="1"/>
</dbReference>
<evidence type="ECO:0000313" key="2">
    <source>
        <dbReference type="EMBL" id="SBS34197.1"/>
    </source>
</evidence>
<dbReference type="NCBIfam" id="NF011984">
    <property type="entry name" value="PRK15446.1-5"/>
    <property type="match status" value="1"/>
</dbReference>
<keyword evidence="3" id="KW-1185">Reference proteome</keyword>
<name>A0A1A8TNH5_9GAMM</name>
<dbReference type="SUPFAM" id="SSF51338">
    <property type="entry name" value="Composite domain of metallo-dependent hydrolases"/>
    <property type="match status" value="1"/>
</dbReference>
<dbReference type="InterPro" id="IPR012696">
    <property type="entry name" value="PhnM"/>
</dbReference>
<dbReference type="STRING" id="1792290.MSP8886_02994"/>
<dbReference type="PANTHER" id="PTHR43135:SF3">
    <property type="entry name" value="ALPHA-D-RIBOSE 1-METHYLPHOSPHONATE 5-TRIPHOSPHATE DIPHOSPHATASE"/>
    <property type="match status" value="1"/>
</dbReference>
<dbReference type="NCBIfam" id="NF011987">
    <property type="entry name" value="PRK15446.2-3"/>
    <property type="match status" value="1"/>
</dbReference>
<dbReference type="Gene3D" id="2.30.40.10">
    <property type="entry name" value="Urease, subunit C, domain 1"/>
    <property type="match status" value="1"/>
</dbReference>
<sequence>MILTNARIVLPNEIIKGTLVINEGVITQIDQGNVSLPTALDCENGYLTAGMIELHTDNMEKHFTPRPGVNWPAIQAFKVHDAQMVSAGITSVFDAISVGDVIEGSERLNNLSRMVEALNESRDRGLTRADHFLHLRCEVSHKDTLANFHALLEQTNVQLVSVMDHSPGQRQFANIEKYREYYQGKYKLSNAEMEAFITRQLDDSQRYSAQFREAICDTCHNRHIPLASHDDATIDHIEESHHFNMVIAEFPTTEKAAKAAHEKGMSVLMGAPNVVRGGSHSGNIAAHELASAGVLDILSSDYYPASLLESAFKIARLEDNDYDIPKAMNLVSLNPAKAVGLHDRGLIDLGCKADLIWSSAKEDHVHIEQVWKNGQRAF</sequence>
<dbReference type="GO" id="GO:0019700">
    <property type="term" value="P:organic phosphonate catabolic process"/>
    <property type="evidence" value="ECO:0007669"/>
    <property type="project" value="InterPro"/>
</dbReference>
<dbReference type="NCBIfam" id="NF011990">
    <property type="entry name" value="PRK15446.2-6"/>
    <property type="match status" value="1"/>
</dbReference>
<dbReference type="NCBIfam" id="TIGR02318">
    <property type="entry name" value="phosphono_phnM"/>
    <property type="match status" value="1"/>
</dbReference>
<dbReference type="Proteomes" id="UP000092544">
    <property type="component" value="Unassembled WGS sequence"/>
</dbReference>
<reference evidence="2 3" key="1">
    <citation type="submission" date="2016-06" db="EMBL/GenBank/DDBJ databases">
        <authorList>
            <person name="Kjaerup R.B."/>
            <person name="Dalgaard T.S."/>
            <person name="Juul-Madsen H.R."/>
        </authorList>
    </citation>
    <scope>NUCLEOTIDE SEQUENCE [LARGE SCALE GENOMIC DNA]</scope>
    <source>
        <strain evidence="2 3">CECT 8886</strain>
    </source>
</reference>